<sequence length="209" mass="23021">MTGRSPDRDGTKVTDARWPVELAGVTESVVTTLGPNGLWNVAVLGLFDEDPSSTTVRARTWGNTRTKRNFHRQGCGYVQFTRDPVDFVDGALSITEREAPILESTDAWVRVSAEPQGTGTEGGTEWQDWMLEPLESAVRNRTVTPINRGFGAVIEATVAASRLDVEGYERGELEACLEHCLDVVNRAGGPREQEAFANLCRYSGWYPTD</sequence>
<evidence type="ECO:0000313" key="4">
    <source>
        <dbReference type="Proteomes" id="UP001321047"/>
    </source>
</evidence>
<feature type="domain" description="DUF447" evidence="1">
    <location>
        <begin position="26"/>
        <end position="138"/>
    </location>
</feature>
<dbReference type="EMBL" id="JAOPJZ010000024">
    <property type="protein sequence ID" value="MCU4753899.1"/>
    <property type="molecule type" value="Genomic_DNA"/>
</dbReference>
<gene>
    <name evidence="3" type="ORF">OB919_18260</name>
</gene>
<dbReference type="RefSeq" id="WP_342810205.1">
    <property type="nucleotide sequence ID" value="NZ_JAOPJZ010000024.1"/>
</dbReference>
<comment type="caution">
    <text evidence="3">The sequence shown here is derived from an EMBL/GenBank/DDBJ whole genome shotgun (WGS) entry which is preliminary data.</text>
</comment>
<dbReference type="InterPro" id="IPR049288">
    <property type="entry name" value="DUF447_C"/>
</dbReference>
<dbReference type="Pfam" id="PF20766">
    <property type="entry name" value="DUF447_C"/>
    <property type="match status" value="1"/>
</dbReference>
<dbReference type="AlphaFoldDB" id="A0AAP2ZAX2"/>
<evidence type="ECO:0000313" key="3">
    <source>
        <dbReference type="EMBL" id="MCU4753899.1"/>
    </source>
</evidence>
<feature type="domain" description="DUF447" evidence="2">
    <location>
        <begin position="147"/>
        <end position="200"/>
    </location>
</feature>
<proteinExistence type="predicted"/>
<dbReference type="Gene3D" id="2.30.110.10">
    <property type="entry name" value="Electron Transport, Fmn-binding Protein, Chain A"/>
    <property type="match status" value="1"/>
</dbReference>
<dbReference type="SUPFAM" id="SSF50475">
    <property type="entry name" value="FMN-binding split barrel"/>
    <property type="match status" value="1"/>
</dbReference>
<accession>A0AAP2ZAX2</accession>
<evidence type="ECO:0000259" key="1">
    <source>
        <dbReference type="Pfam" id="PF04289"/>
    </source>
</evidence>
<dbReference type="Proteomes" id="UP001321047">
    <property type="component" value="Unassembled WGS sequence"/>
</dbReference>
<dbReference type="InterPro" id="IPR007386">
    <property type="entry name" value="DUF447_N"/>
</dbReference>
<organism evidence="3 4">
    <name type="scientific">Natronosalvus hydrolyticus</name>
    <dbReference type="NCBI Taxonomy" id="2979988"/>
    <lineage>
        <taxon>Archaea</taxon>
        <taxon>Methanobacteriati</taxon>
        <taxon>Methanobacteriota</taxon>
        <taxon>Stenosarchaea group</taxon>
        <taxon>Halobacteria</taxon>
        <taxon>Halobacteriales</taxon>
        <taxon>Natrialbaceae</taxon>
        <taxon>Natronosalvus</taxon>
    </lineage>
</organism>
<dbReference type="InterPro" id="IPR012349">
    <property type="entry name" value="Split_barrel_FMN-bd"/>
</dbReference>
<evidence type="ECO:0000259" key="2">
    <source>
        <dbReference type="Pfam" id="PF20766"/>
    </source>
</evidence>
<dbReference type="Gene3D" id="1.20.58.290">
    <property type="entry name" value="Hypothetical membrane protein ta0354_69_121"/>
    <property type="match status" value="1"/>
</dbReference>
<protein>
    <submittedName>
        <fullName evidence="3">DUF447 family protein</fullName>
    </submittedName>
</protein>
<keyword evidence="4" id="KW-1185">Reference proteome</keyword>
<name>A0AAP2ZAX2_9EURY</name>
<dbReference type="Pfam" id="PF04289">
    <property type="entry name" value="DUF447_N"/>
    <property type="match status" value="1"/>
</dbReference>
<reference evidence="3 4" key="1">
    <citation type="submission" date="2022-09" db="EMBL/GenBank/DDBJ databases">
        <title>Enrichment on poylsaccharides allowed isolation of novel metabolic and taxonomic groups of Haloarchaea.</title>
        <authorList>
            <person name="Sorokin D.Y."/>
            <person name="Elcheninov A.G."/>
            <person name="Khizhniak T.V."/>
            <person name="Kolganova T.V."/>
            <person name="Kublanov I.V."/>
        </authorList>
    </citation>
    <scope>NUCLEOTIDE SEQUENCE [LARGE SCALE GENOMIC DNA]</scope>
    <source>
        <strain evidence="3 4">AArc-curdl1</strain>
    </source>
</reference>